<gene>
    <name evidence="13" type="ORF">G647_07610</name>
</gene>
<organism evidence="13 14">
    <name type="scientific">Cladophialophora carrionii CBS 160.54</name>
    <dbReference type="NCBI Taxonomy" id="1279043"/>
    <lineage>
        <taxon>Eukaryota</taxon>
        <taxon>Fungi</taxon>
        <taxon>Dikarya</taxon>
        <taxon>Ascomycota</taxon>
        <taxon>Pezizomycotina</taxon>
        <taxon>Eurotiomycetes</taxon>
        <taxon>Chaetothyriomycetidae</taxon>
        <taxon>Chaetothyriales</taxon>
        <taxon>Herpotrichiellaceae</taxon>
        <taxon>Cladophialophora</taxon>
    </lineage>
</organism>
<keyword evidence="5" id="KW-0630">Potassium</keyword>
<feature type="transmembrane region" description="Helical" evidence="10">
    <location>
        <begin position="201"/>
        <end position="223"/>
    </location>
</feature>
<proteinExistence type="predicted"/>
<dbReference type="VEuPathDB" id="FungiDB:G647_07610"/>
<feature type="transmembrane region" description="Helical" evidence="10">
    <location>
        <begin position="392"/>
        <end position="418"/>
    </location>
</feature>
<evidence type="ECO:0000256" key="10">
    <source>
        <dbReference type="SAM" id="Phobius"/>
    </source>
</evidence>
<evidence type="ECO:0000256" key="1">
    <source>
        <dbReference type="ARBA" id="ARBA00004141"/>
    </source>
</evidence>
<dbReference type="OrthoDB" id="504708at2759"/>
<evidence type="ECO:0000256" key="8">
    <source>
        <dbReference type="ARBA" id="ARBA00023136"/>
    </source>
</evidence>
<keyword evidence="2" id="KW-0813">Transport</keyword>
<feature type="transmembrane region" description="Helical" evidence="10">
    <location>
        <begin position="243"/>
        <end position="262"/>
    </location>
</feature>
<dbReference type="GO" id="GO:0016020">
    <property type="term" value="C:membrane"/>
    <property type="evidence" value="ECO:0007669"/>
    <property type="project" value="UniProtKB-SubCell"/>
</dbReference>
<sequence length="823" mass="91329">MATIRIANEVHPKNELQAKDGRTADSTSIYAHDDGIYNMRSRRSSHDLGLYRTKSLQLDEDPGLRKEGDFKEKQVFGGKMLLWLAYQSIGVIYGDIGTSPLYVYSSTFTSEPSKEDLVGVLSLIIWSLITMVTVKYIIVILHADNEGEGGTFSTYTLLSRYMNITNRDPREATLVRLKRHASGDLESAGRAMRKGIESSRIVRGILKTMGVLAVSMVLSDGVLTPAQSVLGAVQGARVVNPSISKGAIIGITDAILVLLFLVQPFGITKITYAFSPIVVVWLGFNAVFGIYNLVHHDASVFKAFNPGYGFRFLVHNGEHGWRQLGGVLLAFTGVEALFADLGAFSRRAIQLSWLCYTFPCLLLAYIGQAAYISDHPEGYANPFFEAAPPGTVYPALIIAILAAIVASQAIITATFQLLHQVMKLSYFPQLSVKHTSKIFHGQLYIPLANWLLMIGTILIASIYNNTTSLGNAYGVCVMFVTFFDTCMVSLAAIFVWRFSPFIVFLPWLTIALLDGSFLSSALTKVPDGAWFTLTLAIVLGMVFMLWRFGKEQQWFAEAEDRFPTSHFVRKTPDGLQLTDRFDGTPLSSINGFGIFFDKAGETTPIVFSQFAIKLTAMPEVSVFFHLRPLETPSVPPSERHTVSRLAIPHCYRLVVRYGYNDEVITPNLASVIYEQLRVYILSEQKTPAIQAPPPSGLSESSEETSTATRSRPEVLNADTDADADADGDMFSTSSRDKTPQVHAQGQEQTRTPLHLQPHPHSHHNSEKSPVEALARLDRAFSYKVMYIMGKEQMKIKHTTGPLRRVLLVLFLWMKDNSRTKMAS</sequence>
<dbReference type="Pfam" id="PF22776">
    <property type="entry name" value="K_trans_C"/>
    <property type="match status" value="1"/>
</dbReference>
<evidence type="ECO:0000313" key="14">
    <source>
        <dbReference type="Proteomes" id="UP000030678"/>
    </source>
</evidence>
<accession>V9D305</accession>
<evidence type="ECO:0000256" key="5">
    <source>
        <dbReference type="ARBA" id="ARBA00022958"/>
    </source>
</evidence>
<feature type="transmembrane region" description="Helical" evidence="10">
    <location>
        <begin position="528"/>
        <end position="546"/>
    </location>
</feature>
<dbReference type="InterPro" id="IPR053952">
    <property type="entry name" value="K_trans_C"/>
</dbReference>
<name>V9D305_9EURO</name>
<evidence type="ECO:0000256" key="3">
    <source>
        <dbReference type="ARBA" id="ARBA00022538"/>
    </source>
</evidence>
<dbReference type="PANTHER" id="PTHR30540:SF83">
    <property type="entry name" value="K+ POTASSIUM TRANSPORTER"/>
    <property type="match status" value="1"/>
</dbReference>
<evidence type="ECO:0000256" key="7">
    <source>
        <dbReference type="ARBA" id="ARBA00023065"/>
    </source>
</evidence>
<protein>
    <submittedName>
        <fullName evidence="13">Potassium uptake protein</fullName>
    </submittedName>
</protein>
<feature type="domain" description="K+ potassium transporter C-terminal" evidence="12">
    <location>
        <begin position="591"/>
        <end position="821"/>
    </location>
</feature>
<feature type="transmembrane region" description="Helical" evidence="10">
    <location>
        <begin position="117"/>
        <end position="138"/>
    </location>
</feature>
<evidence type="ECO:0000259" key="11">
    <source>
        <dbReference type="Pfam" id="PF02705"/>
    </source>
</evidence>
<dbReference type="GeneID" id="19986103"/>
<feature type="transmembrane region" description="Helical" evidence="10">
    <location>
        <begin position="501"/>
        <end position="522"/>
    </location>
</feature>
<evidence type="ECO:0000259" key="12">
    <source>
        <dbReference type="Pfam" id="PF22776"/>
    </source>
</evidence>
<feature type="transmembrane region" description="Helical" evidence="10">
    <location>
        <begin position="320"/>
        <end position="339"/>
    </location>
</feature>
<dbReference type="InterPro" id="IPR053951">
    <property type="entry name" value="K_trans_N"/>
</dbReference>
<dbReference type="AlphaFoldDB" id="V9D305"/>
<keyword evidence="7" id="KW-0406">Ion transport</keyword>
<dbReference type="Pfam" id="PF02705">
    <property type="entry name" value="K_trans"/>
    <property type="match status" value="1"/>
</dbReference>
<evidence type="ECO:0000256" key="9">
    <source>
        <dbReference type="SAM" id="MobiDB-lite"/>
    </source>
</evidence>
<evidence type="ECO:0000256" key="4">
    <source>
        <dbReference type="ARBA" id="ARBA00022692"/>
    </source>
</evidence>
<dbReference type="HOGENOM" id="CLU_008142_4_0_1"/>
<evidence type="ECO:0000256" key="2">
    <source>
        <dbReference type="ARBA" id="ARBA00022448"/>
    </source>
</evidence>
<evidence type="ECO:0000256" key="6">
    <source>
        <dbReference type="ARBA" id="ARBA00022989"/>
    </source>
</evidence>
<dbReference type="RefSeq" id="XP_008730146.1">
    <property type="nucleotide sequence ID" value="XM_008731924.1"/>
</dbReference>
<dbReference type="EMBL" id="KB822707">
    <property type="protein sequence ID" value="ETI21265.1"/>
    <property type="molecule type" value="Genomic_DNA"/>
</dbReference>
<comment type="subcellular location">
    <subcellularLocation>
        <location evidence="1">Membrane</location>
        <topology evidence="1">Multi-pass membrane protein</topology>
    </subcellularLocation>
</comment>
<feature type="transmembrane region" description="Helical" evidence="10">
    <location>
        <begin position="472"/>
        <end position="494"/>
    </location>
</feature>
<feature type="transmembrane region" description="Helical" evidence="10">
    <location>
        <begin position="274"/>
        <end position="294"/>
    </location>
</feature>
<feature type="region of interest" description="Disordered" evidence="9">
    <location>
        <begin position="687"/>
        <end position="770"/>
    </location>
</feature>
<keyword evidence="3" id="KW-0633">Potassium transport</keyword>
<reference evidence="13 14" key="1">
    <citation type="submission" date="2013-03" db="EMBL/GenBank/DDBJ databases">
        <title>The Genome Sequence of Cladophialophora carrionii CBS 160.54.</title>
        <authorList>
            <consortium name="The Broad Institute Genomics Platform"/>
            <person name="Cuomo C."/>
            <person name="de Hoog S."/>
            <person name="Gorbushina A."/>
            <person name="Walker B."/>
            <person name="Young S.K."/>
            <person name="Zeng Q."/>
            <person name="Gargeya S."/>
            <person name="Fitzgerald M."/>
            <person name="Haas B."/>
            <person name="Abouelleil A."/>
            <person name="Allen A.W."/>
            <person name="Alvarado L."/>
            <person name="Arachchi H.M."/>
            <person name="Berlin A.M."/>
            <person name="Chapman S.B."/>
            <person name="Gainer-Dewar J."/>
            <person name="Goldberg J."/>
            <person name="Griggs A."/>
            <person name="Gujja S."/>
            <person name="Hansen M."/>
            <person name="Howarth C."/>
            <person name="Imamovic A."/>
            <person name="Ireland A."/>
            <person name="Larimer J."/>
            <person name="McCowan C."/>
            <person name="Murphy C."/>
            <person name="Pearson M."/>
            <person name="Poon T.W."/>
            <person name="Priest M."/>
            <person name="Roberts A."/>
            <person name="Saif S."/>
            <person name="Shea T."/>
            <person name="Sisk P."/>
            <person name="Sykes S."/>
            <person name="Wortman J."/>
            <person name="Nusbaum C."/>
            <person name="Birren B."/>
        </authorList>
    </citation>
    <scope>NUCLEOTIDE SEQUENCE [LARGE SCALE GENOMIC DNA]</scope>
    <source>
        <strain evidence="13 14">CBS 160.54</strain>
    </source>
</reference>
<feature type="domain" description="K+ potassium transporter integral membrane" evidence="11">
    <location>
        <begin position="84"/>
        <end position="569"/>
    </location>
</feature>
<feature type="compositionally biased region" description="Polar residues" evidence="9">
    <location>
        <begin position="741"/>
        <end position="751"/>
    </location>
</feature>
<feature type="compositionally biased region" description="Low complexity" evidence="9">
    <location>
        <begin position="696"/>
        <end position="709"/>
    </location>
</feature>
<keyword evidence="4 10" id="KW-0812">Transmembrane</keyword>
<dbReference type="Proteomes" id="UP000030678">
    <property type="component" value="Unassembled WGS sequence"/>
</dbReference>
<feature type="transmembrane region" description="Helical" evidence="10">
    <location>
        <begin position="81"/>
        <end position="105"/>
    </location>
</feature>
<keyword evidence="8 10" id="KW-0472">Membrane</keyword>
<dbReference type="InterPro" id="IPR003855">
    <property type="entry name" value="K+_transporter"/>
</dbReference>
<dbReference type="NCBIfam" id="TIGR00794">
    <property type="entry name" value="kup"/>
    <property type="match status" value="1"/>
</dbReference>
<feature type="transmembrane region" description="Helical" evidence="10">
    <location>
        <begin position="439"/>
        <end position="460"/>
    </location>
</feature>
<dbReference type="PANTHER" id="PTHR30540">
    <property type="entry name" value="OSMOTIC STRESS POTASSIUM TRANSPORTER"/>
    <property type="match status" value="1"/>
</dbReference>
<dbReference type="GO" id="GO:0015079">
    <property type="term" value="F:potassium ion transmembrane transporter activity"/>
    <property type="evidence" value="ECO:0007669"/>
    <property type="project" value="InterPro"/>
</dbReference>
<keyword evidence="6 10" id="KW-1133">Transmembrane helix</keyword>
<feature type="transmembrane region" description="Helical" evidence="10">
    <location>
        <begin position="351"/>
        <end position="372"/>
    </location>
</feature>
<evidence type="ECO:0000313" key="13">
    <source>
        <dbReference type="EMBL" id="ETI21265.1"/>
    </source>
</evidence>